<dbReference type="Gene3D" id="1.10.10.60">
    <property type="entry name" value="Homeodomain-like"/>
    <property type="match status" value="2"/>
</dbReference>
<dbReference type="InterPro" id="IPR036217">
    <property type="entry name" value="MethylDNA_cys_MeTrfase_DNAb"/>
</dbReference>
<proteinExistence type="predicted"/>
<dbReference type="AlphaFoldDB" id="A0A1H3CF26"/>
<dbReference type="PROSITE" id="PS01124">
    <property type="entry name" value="HTH_ARAC_FAMILY_2"/>
    <property type="match status" value="1"/>
</dbReference>
<dbReference type="FunFam" id="1.10.10.10:FF:000410">
    <property type="entry name" value="ADA regulatory protein, putative"/>
    <property type="match status" value="1"/>
</dbReference>
<dbReference type="SUPFAM" id="SSF53155">
    <property type="entry name" value="Methylated DNA-protein cysteine methyltransferase domain"/>
    <property type="match status" value="1"/>
</dbReference>
<evidence type="ECO:0000256" key="1">
    <source>
        <dbReference type="ARBA" id="ARBA00001286"/>
    </source>
</evidence>
<dbReference type="Pfam" id="PF01035">
    <property type="entry name" value="DNA_binding_1"/>
    <property type="match status" value="1"/>
</dbReference>
<feature type="domain" description="HTH araC/xylS-type" evidence="9">
    <location>
        <begin position="14"/>
        <end position="114"/>
    </location>
</feature>
<organism evidence="11 12">
    <name type="scientific">Marinobacter mobilis</name>
    <dbReference type="NCBI Taxonomy" id="488533"/>
    <lineage>
        <taxon>Bacteria</taxon>
        <taxon>Pseudomonadati</taxon>
        <taxon>Pseudomonadota</taxon>
        <taxon>Gammaproteobacteria</taxon>
        <taxon>Pseudomonadales</taxon>
        <taxon>Marinobacteraceae</taxon>
        <taxon>Marinobacter</taxon>
    </lineage>
</organism>
<dbReference type="EMBL" id="FNNE01000004">
    <property type="protein sequence ID" value="SDW75566.1"/>
    <property type="molecule type" value="Genomic_DNA"/>
</dbReference>
<dbReference type="Proteomes" id="UP000199675">
    <property type="component" value="Unassembled WGS sequence"/>
</dbReference>
<dbReference type="InterPro" id="IPR001497">
    <property type="entry name" value="MethylDNA_cys_MeTrfase_AS"/>
</dbReference>
<dbReference type="Pfam" id="PF02870">
    <property type="entry name" value="Methyltransf_1N"/>
    <property type="match status" value="1"/>
</dbReference>
<evidence type="ECO:0000256" key="7">
    <source>
        <dbReference type="ARBA" id="ARBA00023204"/>
    </source>
</evidence>
<dbReference type="InterPro" id="IPR009057">
    <property type="entry name" value="Homeodomain-like_sf"/>
</dbReference>
<gene>
    <name evidence="10" type="ORF">SAMN04487960_10452</name>
    <name evidence="11" type="ORF">SAMN04487960_110151</name>
</gene>
<dbReference type="CDD" id="cd06445">
    <property type="entry name" value="ATase"/>
    <property type="match status" value="1"/>
</dbReference>
<dbReference type="GO" id="GO:0003908">
    <property type="term" value="F:methylated-DNA-[protein]-cysteine S-methyltransferase activity"/>
    <property type="evidence" value="ECO:0007669"/>
    <property type="project" value="UniProtKB-EC"/>
</dbReference>
<dbReference type="EMBL" id="FNNE01000010">
    <property type="protein sequence ID" value="SDX52716.1"/>
    <property type="molecule type" value="Genomic_DNA"/>
</dbReference>
<keyword evidence="6" id="KW-0804">Transcription</keyword>
<comment type="catalytic activity">
    <reaction evidence="1">
        <text>a 4-O-methyl-thymidine in DNA + L-cysteinyl-[protein] = a thymidine in DNA + S-methyl-L-cysteinyl-[protein]</text>
        <dbReference type="Rhea" id="RHEA:53428"/>
        <dbReference type="Rhea" id="RHEA-COMP:10131"/>
        <dbReference type="Rhea" id="RHEA-COMP:10132"/>
        <dbReference type="Rhea" id="RHEA-COMP:13555"/>
        <dbReference type="Rhea" id="RHEA-COMP:13556"/>
        <dbReference type="ChEBI" id="CHEBI:29950"/>
        <dbReference type="ChEBI" id="CHEBI:82612"/>
        <dbReference type="ChEBI" id="CHEBI:137386"/>
        <dbReference type="ChEBI" id="CHEBI:137387"/>
        <dbReference type="EC" id="2.1.1.63"/>
    </reaction>
</comment>
<evidence type="ECO:0000256" key="8">
    <source>
        <dbReference type="ARBA" id="ARBA00049348"/>
    </source>
</evidence>
<keyword evidence="2 11" id="KW-0489">Methyltransferase</keyword>
<dbReference type="NCBIfam" id="TIGR00589">
    <property type="entry name" value="ogt"/>
    <property type="match status" value="1"/>
</dbReference>
<dbReference type="PANTHER" id="PTHR10815">
    <property type="entry name" value="METHYLATED-DNA--PROTEIN-CYSTEINE METHYLTRANSFERASE"/>
    <property type="match status" value="1"/>
</dbReference>
<dbReference type="PANTHER" id="PTHR10815:SF14">
    <property type="entry name" value="BIFUNCTIONAL TRANSCRIPTIONAL ACTIVATOR_DNA REPAIR ENZYME ADA"/>
    <property type="match status" value="1"/>
</dbReference>
<dbReference type="NCBIfam" id="NF011964">
    <property type="entry name" value="PRK15435.1"/>
    <property type="match status" value="1"/>
</dbReference>
<keyword evidence="5" id="KW-0805">Transcription regulation</keyword>
<dbReference type="SUPFAM" id="SSF46689">
    <property type="entry name" value="Homeodomain-like"/>
    <property type="match status" value="2"/>
</dbReference>
<dbReference type="InterPro" id="IPR036388">
    <property type="entry name" value="WH-like_DNA-bd_sf"/>
</dbReference>
<keyword evidence="4" id="KW-0227">DNA damage</keyword>
<dbReference type="GO" id="GO:0006281">
    <property type="term" value="P:DNA repair"/>
    <property type="evidence" value="ECO:0007669"/>
    <property type="project" value="UniProtKB-KW"/>
</dbReference>
<evidence type="ECO:0000256" key="4">
    <source>
        <dbReference type="ARBA" id="ARBA00022763"/>
    </source>
</evidence>
<protein>
    <submittedName>
        <fullName evidence="11">AraC family transcriptional regulator, regulatory protein of adaptative response / methylated-DNA-[protein]-cysteine methyltransferase</fullName>
    </submittedName>
</protein>
<dbReference type="SUPFAM" id="SSF46767">
    <property type="entry name" value="Methylated DNA-protein cysteine methyltransferase, C-terminal domain"/>
    <property type="match status" value="1"/>
</dbReference>
<sequence length="281" mass="30581">MVVSDVNTSEQRHRTLVAELCRRIEQAESAPTLAELAAQAGLSRYHLQRVFKAVTGISPAAYARRHRHQRLAQTLHQPLSVTEAAYAAGYASSSHFYREANEILGMNPKDYQRHGRNNTIRFAVGQCSLGAILVACSERGICAIALGEDPQALVEELQGQFRNAELVGGDRGFEQQIAAVVGLVEQPQLGLTLPLDIRGTAFQQRVWQALRAIPPGQTVSYSDIARRIGSPAAVRAVAGACAANRLAVAIPCHRVVRSDGGLSGYRWGIARKRALLERERG</sequence>
<dbReference type="RefSeq" id="WP_091812307.1">
    <property type="nucleotide sequence ID" value="NZ_FNNE01000004.1"/>
</dbReference>
<evidence type="ECO:0000256" key="6">
    <source>
        <dbReference type="ARBA" id="ARBA00023163"/>
    </source>
</evidence>
<dbReference type="InterPro" id="IPR018060">
    <property type="entry name" value="HTH_AraC"/>
</dbReference>
<dbReference type="InterPro" id="IPR014048">
    <property type="entry name" value="MethylDNA_cys_MeTrfase_DNA-bd"/>
</dbReference>
<dbReference type="Pfam" id="PF12833">
    <property type="entry name" value="HTH_18"/>
    <property type="match status" value="1"/>
</dbReference>
<dbReference type="InterPro" id="IPR036631">
    <property type="entry name" value="MGMT_N_sf"/>
</dbReference>
<dbReference type="GO" id="GO:0003700">
    <property type="term" value="F:DNA-binding transcription factor activity"/>
    <property type="evidence" value="ECO:0007669"/>
    <property type="project" value="InterPro"/>
</dbReference>
<evidence type="ECO:0000256" key="2">
    <source>
        <dbReference type="ARBA" id="ARBA00022603"/>
    </source>
</evidence>
<accession>A0A1H3CF26</accession>
<name>A0A1H3CF26_9GAMM</name>
<dbReference type="Gene3D" id="1.10.10.10">
    <property type="entry name" value="Winged helix-like DNA-binding domain superfamily/Winged helix DNA-binding domain"/>
    <property type="match status" value="1"/>
</dbReference>
<dbReference type="STRING" id="488533.SAMN04487960_10452"/>
<evidence type="ECO:0000256" key="3">
    <source>
        <dbReference type="ARBA" id="ARBA00022679"/>
    </source>
</evidence>
<evidence type="ECO:0000256" key="5">
    <source>
        <dbReference type="ARBA" id="ARBA00023015"/>
    </source>
</evidence>
<keyword evidence="7" id="KW-0234">DNA repair</keyword>
<keyword evidence="3 11" id="KW-0808">Transferase</keyword>
<dbReference type="PROSITE" id="PS00374">
    <property type="entry name" value="MGMT"/>
    <property type="match status" value="1"/>
</dbReference>
<dbReference type="InterPro" id="IPR008332">
    <property type="entry name" value="MethylG_MeTrfase_N"/>
</dbReference>
<reference evidence="11 12" key="1">
    <citation type="submission" date="2016-10" db="EMBL/GenBank/DDBJ databases">
        <authorList>
            <person name="de Groot N.N."/>
        </authorList>
    </citation>
    <scope>NUCLEOTIDE SEQUENCE [LARGE SCALE GENOMIC DNA]</scope>
    <source>
        <strain evidence="11 12">CGMCC 1.7059</strain>
    </source>
</reference>
<dbReference type="GO" id="GO:0032259">
    <property type="term" value="P:methylation"/>
    <property type="evidence" value="ECO:0007669"/>
    <property type="project" value="UniProtKB-KW"/>
</dbReference>
<dbReference type="SMART" id="SM00342">
    <property type="entry name" value="HTH_ARAC"/>
    <property type="match status" value="1"/>
</dbReference>
<dbReference type="GO" id="GO:0043565">
    <property type="term" value="F:sequence-specific DNA binding"/>
    <property type="evidence" value="ECO:0007669"/>
    <property type="project" value="InterPro"/>
</dbReference>
<dbReference type="OrthoDB" id="9811249at2"/>
<comment type="catalytic activity">
    <reaction evidence="8">
        <text>a 6-O-methyl-2'-deoxyguanosine in DNA + L-cysteinyl-[protein] = S-methyl-L-cysteinyl-[protein] + a 2'-deoxyguanosine in DNA</text>
        <dbReference type="Rhea" id="RHEA:24000"/>
        <dbReference type="Rhea" id="RHEA-COMP:10131"/>
        <dbReference type="Rhea" id="RHEA-COMP:10132"/>
        <dbReference type="Rhea" id="RHEA-COMP:11367"/>
        <dbReference type="Rhea" id="RHEA-COMP:11368"/>
        <dbReference type="ChEBI" id="CHEBI:29950"/>
        <dbReference type="ChEBI" id="CHEBI:82612"/>
        <dbReference type="ChEBI" id="CHEBI:85445"/>
        <dbReference type="ChEBI" id="CHEBI:85448"/>
        <dbReference type="EC" id="2.1.1.63"/>
    </reaction>
</comment>
<evidence type="ECO:0000313" key="12">
    <source>
        <dbReference type="Proteomes" id="UP000199675"/>
    </source>
</evidence>
<evidence type="ECO:0000313" key="11">
    <source>
        <dbReference type="EMBL" id="SDX52716.1"/>
    </source>
</evidence>
<evidence type="ECO:0000313" key="10">
    <source>
        <dbReference type="EMBL" id="SDW75566.1"/>
    </source>
</evidence>
<evidence type="ECO:0000259" key="9">
    <source>
        <dbReference type="PROSITE" id="PS01124"/>
    </source>
</evidence>
<dbReference type="Gene3D" id="3.30.160.70">
    <property type="entry name" value="Methylated DNA-protein cysteine methyltransferase domain"/>
    <property type="match status" value="1"/>
</dbReference>
<keyword evidence="12" id="KW-1185">Reference proteome</keyword>